<proteinExistence type="inferred from homology"/>
<dbReference type="InterPro" id="IPR016496">
    <property type="entry name" value="GTPase_HflX"/>
</dbReference>
<evidence type="ECO:0000256" key="7">
    <source>
        <dbReference type="PIRSR" id="PIRSR006809-1"/>
    </source>
</evidence>
<dbReference type="InterPro" id="IPR025121">
    <property type="entry name" value="GTPase_HflX_N"/>
</dbReference>
<dbReference type="PRINTS" id="PR00326">
    <property type="entry name" value="GTP1OBG"/>
</dbReference>
<dbReference type="PROSITE" id="PS51705">
    <property type="entry name" value="G_HFLX"/>
    <property type="match status" value="1"/>
</dbReference>
<dbReference type="RefSeq" id="WP_213367101.1">
    <property type="nucleotide sequence ID" value="NZ_QTKX01000001.1"/>
</dbReference>
<dbReference type="InterPro" id="IPR006073">
    <property type="entry name" value="GTP-bd"/>
</dbReference>
<evidence type="ECO:0000313" key="10">
    <source>
        <dbReference type="EMBL" id="MBS8263574.1"/>
    </source>
</evidence>
<dbReference type="PIRSF" id="PIRSF006809">
    <property type="entry name" value="GTP-binding_hflX_prd"/>
    <property type="match status" value="1"/>
</dbReference>
<feature type="domain" description="Hflx-type G" evidence="9">
    <location>
        <begin position="200"/>
        <end position="362"/>
    </location>
</feature>
<dbReference type="Pfam" id="PF01926">
    <property type="entry name" value="MMR_HSR1"/>
    <property type="match status" value="1"/>
</dbReference>
<dbReference type="FunFam" id="3.40.50.11060:FF:000001">
    <property type="entry name" value="GTPase HflX"/>
    <property type="match status" value="1"/>
</dbReference>
<keyword evidence="4 8" id="KW-0460">Magnesium</keyword>
<comment type="function">
    <text evidence="6">GTPase that associates with the 50S ribosomal subunit and may have a role during protein synthesis or ribosome biogenesis.</text>
</comment>
<dbReference type="InterPro" id="IPR027417">
    <property type="entry name" value="P-loop_NTPase"/>
</dbReference>
<comment type="caution">
    <text evidence="10">The sequence shown here is derived from an EMBL/GenBank/DDBJ whole genome shotgun (WGS) entry which is preliminary data.</text>
</comment>
<evidence type="ECO:0000256" key="1">
    <source>
        <dbReference type="ARBA" id="ARBA00022490"/>
    </source>
</evidence>
<comment type="similarity">
    <text evidence="6">Belongs to the TRAFAC class OBG-HflX-like GTPase superfamily. HflX GTPase family.</text>
</comment>
<evidence type="ECO:0000256" key="6">
    <source>
        <dbReference type="HAMAP-Rule" id="MF_00900"/>
    </source>
</evidence>
<dbReference type="HAMAP" id="MF_00900">
    <property type="entry name" value="GTPase_HflX"/>
    <property type="match status" value="1"/>
</dbReference>
<feature type="binding site" evidence="8">
    <location>
        <position position="233"/>
    </location>
    <ligand>
        <name>Mg(2+)</name>
        <dbReference type="ChEBI" id="CHEBI:18420"/>
    </ligand>
</feature>
<evidence type="ECO:0000256" key="2">
    <source>
        <dbReference type="ARBA" id="ARBA00022723"/>
    </source>
</evidence>
<dbReference type="Gene3D" id="3.40.50.300">
    <property type="entry name" value="P-loop containing nucleotide triphosphate hydrolases"/>
    <property type="match status" value="1"/>
</dbReference>
<evidence type="ECO:0000259" key="9">
    <source>
        <dbReference type="PROSITE" id="PS51705"/>
    </source>
</evidence>
<dbReference type="InterPro" id="IPR032305">
    <property type="entry name" value="GTP-bd_M"/>
</dbReference>
<protein>
    <recommendedName>
        <fullName evidence="6">GTPase HflX</fullName>
    </recommendedName>
    <alternativeName>
        <fullName evidence="6">GTP-binding protein HflX</fullName>
    </alternativeName>
</protein>
<evidence type="ECO:0000256" key="4">
    <source>
        <dbReference type="ARBA" id="ARBA00022842"/>
    </source>
</evidence>
<comment type="cofactor">
    <cofactor evidence="8">
        <name>Mg(2+)</name>
        <dbReference type="ChEBI" id="CHEBI:18420"/>
    </cofactor>
</comment>
<evidence type="ECO:0000256" key="5">
    <source>
        <dbReference type="ARBA" id="ARBA00023134"/>
    </source>
</evidence>
<keyword evidence="2 8" id="KW-0479">Metal-binding</keyword>
<dbReference type="PANTHER" id="PTHR10229:SF0">
    <property type="entry name" value="GTP-BINDING PROTEIN 6-RELATED"/>
    <property type="match status" value="1"/>
</dbReference>
<feature type="binding site" evidence="7">
    <location>
        <begin position="231"/>
        <end position="235"/>
    </location>
    <ligand>
        <name>GTP</name>
        <dbReference type="ChEBI" id="CHEBI:37565"/>
    </ligand>
</feature>
<gene>
    <name evidence="6 10" type="primary">hflX</name>
    <name evidence="10" type="ORF">DYI25_03845</name>
</gene>
<dbReference type="EMBL" id="QTKX01000001">
    <property type="protein sequence ID" value="MBS8263574.1"/>
    <property type="molecule type" value="Genomic_DNA"/>
</dbReference>
<keyword evidence="5 6" id="KW-0342">GTP-binding</keyword>
<dbReference type="GO" id="GO:0046872">
    <property type="term" value="F:metal ion binding"/>
    <property type="evidence" value="ECO:0007669"/>
    <property type="project" value="UniProtKB-KW"/>
</dbReference>
<dbReference type="AlphaFoldDB" id="A0A944GVI0"/>
<dbReference type="Pfam" id="PF16360">
    <property type="entry name" value="GTP-bdg_M"/>
    <property type="match status" value="1"/>
</dbReference>
<reference evidence="10 11" key="1">
    <citation type="journal article" date="2021" name="Microorganisms">
        <title>Bacterial Dimethylsulfoniopropionate Biosynthesis in the East China Sea.</title>
        <authorList>
            <person name="Liu J."/>
            <person name="Zhang Y."/>
            <person name="Liu J."/>
            <person name="Zhong H."/>
            <person name="Williams B.T."/>
            <person name="Zheng Y."/>
            <person name="Curson A.R.J."/>
            <person name="Sun C."/>
            <person name="Sun H."/>
            <person name="Song D."/>
            <person name="Wagner Mackenzie B."/>
            <person name="Bermejo Martinez A."/>
            <person name="Todd J.D."/>
            <person name="Zhang X.H."/>
        </authorList>
    </citation>
    <scope>NUCLEOTIDE SEQUENCE [LARGE SCALE GENOMIC DNA]</scope>
    <source>
        <strain evidence="10 11">ESS08</strain>
    </source>
</reference>
<sequence>MEQENVFEKVILVGCQTNEEEDLRFQYSMEELESLTETAKGNILMQVVQKRPKVHPATYIGKGKVEELQALEEELEPDLIIFNDELSPSQNRNLSAGLKARVIDRTQLILDIFAQRARSKEGKLQVELAQLQYLLPRLGGKGIEMSRLGAGIGTRGPGETKLESDRRHIRKRIDDIKTQLSVIVQHRDRYRERRKKNKTFQIALVGYTNAGKSTLFNRLTQAESFEENQLFATLDPMTRKAILPSGFTALLTDTVGFIQDLPTTLIAAFRSTLEEVREADLLLHVVDMSNEDYFSHEQTVNKLLEDLEVHQIPQITVYNKRDIAHQDFVPNAQNETAFISAFNEEDRRNLLLKIEQSIIGMMESFHVLVPSDEGKLLVQLKNETILRELAFDEEKQGYICKGYSLTDHQITGQLKRFSV</sequence>
<dbReference type="PANTHER" id="PTHR10229">
    <property type="entry name" value="GTP-BINDING PROTEIN HFLX"/>
    <property type="match status" value="1"/>
</dbReference>
<organism evidence="10 11">
    <name type="scientific">Mesobacillus boroniphilus</name>
    <dbReference type="NCBI Taxonomy" id="308892"/>
    <lineage>
        <taxon>Bacteria</taxon>
        <taxon>Bacillati</taxon>
        <taxon>Bacillota</taxon>
        <taxon>Bacilli</taxon>
        <taxon>Bacillales</taxon>
        <taxon>Bacillaceae</taxon>
        <taxon>Mesobacillus</taxon>
    </lineage>
</organism>
<dbReference type="InterPro" id="IPR030394">
    <property type="entry name" value="G_HFLX_dom"/>
</dbReference>
<dbReference type="GO" id="GO:0003924">
    <property type="term" value="F:GTPase activity"/>
    <property type="evidence" value="ECO:0007669"/>
    <property type="project" value="UniProtKB-UniRule"/>
</dbReference>
<name>A0A944GVI0_9BACI</name>
<evidence type="ECO:0000256" key="3">
    <source>
        <dbReference type="ARBA" id="ARBA00022741"/>
    </source>
</evidence>
<comment type="subcellular location">
    <subcellularLocation>
        <location evidence="6">Cytoplasm</location>
    </subcellularLocation>
    <text evidence="6">May associate with membranes.</text>
</comment>
<dbReference type="GO" id="GO:0005525">
    <property type="term" value="F:GTP binding"/>
    <property type="evidence" value="ECO:0007669"/>
    <property type="project" value="UniProtKB-UniRule"/>
</dbReference>
<feature type="binding site" evidence="7">
    <location>
        <begin position="253"/>
        <end position="256"/>
    </location>
    <ligand>
        <name>GTP</name>
        <dbReference type="ChEBI" id="CHEBI:37565"/>
    </ligand>
</feature>
<feature type="binding site" evidence="7">
    <location>
        <begin position="319"/>
        <end position="322"/>
    </location>
    <ligand>
        <name>GTP</name>
        <dbReference type="ChEBI" id="CHEBI:37565"/>
    </ligand>
</feature>
<comment type="subunit">
    <text evidence="6">Monomer. Associates with the 50S ribosomal subunit.</text>
</comment>
<dbReference type="CDD" id="cd01878">
    <property type="entry name" value="HflX"/>
    <property type="match status" value="1"/>
</dbReference>
<dbReference type="GO" id="GO:0005737">
    <property type="term" value="C:cytoplasm"/>
    <property type="evidence" value="ECO:0007669"/>
    <property type="project" value="UniProtKB-SubCell"/>
</dbReference>
<evidence type="ECO:0000313" key="11">
    <source>
        <dbReference type="Proteomes" id="UP000761411"/>
    </source>
</evidence>
<feature type="binding site" evidence="7">
    <location>
        <begin position="206"/>
        <end position="213"/>
    </location>
    <ligand>
        <name>GTP</name>
        <dbReference type="ChEBI" id="CHEBI:37565"/>
    </ligand>
</feature>
<dbReference type="NCBIfam" id="TIGR03156">
    <property type="entry name" value="GTP_HflX"/>
    <property type="match status" value="1"/>
</dbReference>
<keyword evidence="1 6" id="KW-0963">Cytoplasm</keyword>
<keyword evidence="3 6" id="KW-0547">Nucleotide-binding</keyword>
<accession>A0A944GVI0</accession>
<dbReference type="Gene3D" id="6.10.250.2860">
    <property type="match status" value="1"/>
</dbReference>
<dbReference type="GO" id="GO:0043022">
    <property type="term" value="F:ribosome binding"/>
    <property type="evidence" value="ECO:0007669"/>
    <property type="project" value="TreeGrafter"/>
</dbReference>
<dbReference type="Pfam" id="PF13167">
    <property type="entry name" value="GTP-bdg_N"/>
    <property type="match status" value="1"/>
</dbReference>
<keyword evidence="11" id="KW-1185">Reference proteome</keyword>
<evidence type="ECO:0000256" key="8">
    <source>
        <dbReference type="PIRSR" id="PIRSR006809-2"/>
    </source>
</evidence>
<dbReference type="Gene3D" id="3.40.50.11060">
    <property type="entry name" value="GTPase HflX, N-terminal domain"/>
    <property type="match status" value="1"/>
</dbReference>
<feature type="binding site" evidence="8">
    <location>
        <position position="213"/>
    </location>
    <ligand>
        <name>Mg(2+)</name>
        <dbReference type="ChEBI" id="CHEBI:18420"/>
    </ligand>
</feature>
<dbReference type="Proteomes" id="UP000761411">
    <property type="component" value="Unassembled WGS sequence"/>
</dbReference>
<dbReference type="SUPFAM" id="SSF52540">
    <property type="entry name" value="P-loop containing nucleoside triphosphate hydrolases"/>
    <property type="match status" value="1"/>
</dbReference>
<dbReference type="InterPro" id="IPR042108">
    <property type="entry name" value="GTPase_HflX_N_sf"/>
</dbReference>